<organism evidence="1 2">
    <name type="scientific">Sediminibacterium ginsengisoli</name>
    <dbReference type="NCBI Taxonomy" id="413434"/>
    <lineage>
        <taxon>Bacteria</taxon>
        <taxon>Pseudomonadati</taxon>
        <taxon>Bacteroidota</taxon>
        <taxon>Chitinophagia</taxon>
        <taxon>Chitinophagales</taxon>
        <taxon>Chitinophagaceae</taxon>
        <taxon>Sediminibacterium</taxon>
    </lineage>
</organism>
<dbReference type="Proteomes" id="UP000190888">
    <property type="component" value="Unassembled WGS sequence"/>
</dbReference>
<evidence type="ECO:0000313" key="2">
    <source>
        <dbReference type="Proteomes" id="UP000190888"/>
    </source>
</evidence>
<accession>A0A1T4NBA8</accession>
<reference evidence="1 2" key="1">
    <citation type="submission" date="2017-02" db="EMBL/GenBank/DDBJ databases">
        <authorList>
            <person name="Peterson S.W."/>
        </authorList>
    </citation>
    <scope>NUCLEOTIDE SEQUENCE [LARGE SCALE GENOMIC DNA]</scope>
    <source>
        <strain evidence="1 2">DSM 22335</strain>
    </source>
</reference>
<dbReference type="Pfam" id="PF13585">
    <property type="entry name" value="CHU_C"/>
    <property type="match status" value="1"/>
</dbReference>
<keyword evidence="2" id="KW-1185">Reference proteome</keyword>
<name>A0A1T4NBA8_9BACT</name>
<dbReference type="NCBIfam" id="TIGR04131">
    <property type="entry name" value="Bac_Flav_CTERM"/>
    <property type="match status" value="1"/>
</dbReference>
<dbReference type="RefSeq" id="WP_078831165.1">
    <property type="nucleotide sequence ID" value="NZ_FUWH01000004.1"/>
</dbReference>
<gene>
    <name evidence="1" type="ORF">SAMN04488132_104188</name>
</gene>
<dbReference type="OrthoDB" id="7794186at2"/>
<dbReference type="InterPro" id="IPR026341">
    <property type="entry name" value="T9SS_type_B"/>
</dbReference>
<proteinExistence type="predicted"/>
<dbReference type="EMBL" id="FUWH01000004">
    <property type="protein sequence ID" value="SJZ76541.1"/>
    <property type="molecule type" value="Genomic_DNA"/>
</dbReference>
<evidence type="ECO:0000313" key="1">
    <source>
        <dbReference type="EMBL" id="SJZ76541.1"/>
    </source>
</evidence>
<protein>
    <submittedName>
        <fullName evidence="1">Gliding motility-associated C-terminal domain-containing protein</fullName>
    </submittedName>
</protein>
<dbReference type="AlphaFoldDB" id="A0A1T4NBA8"/>
<sequence length="730" mass="77808">MKSLRILRRMLVIIIGIFLALKGIGQKIVLATDINTFVELDLSSGSCAILPLQNPCMNQTSGQIFSVALHKDTLYYSTTAGLLYSTVLNQPGTCKLLVNSGISNALTADKNGLLYWMRGTDLVQYDPHHGVLRTIGTVPYPSAGDLIFYNDKLYLASQGLVEININNPAASVVYMQTPNHDFFGLVSIPVSCSNNKIYGIEPDRFGTGSNLVEIDMDNKKVLNTLCSLPESIWDAASITESGLLQGIQVQNLAVQAQCGTVPGNVLVQAAVASNAGIAYTLNNITNATGYFNPLGPGQYSIHMRSADGCAADTTVQVKQFDALDLTMVTTKDTCASGNGTLKITPLKGSSPFSFSVQGQPATSSPDITGLPAGAYRLNVKDVNRCNLDTTFTIGAVSPPVPLDNIKILAASCTPTGGEVTLTYSSPAPGLLGASMDGGAVQATPVFGGLASGTHRLQIVTTSCRYDSIITIAVQPPVVPVISFTNTIPGCTGRNDGAFKMNVSNITSPFTVSVNNSAFSAATTYTGLAAGQYKVAVKDGTQCIWNVQHTLNDFVIIPPVISQQITPAECWRSQPGKAKLTVTGADAPYSYEVNGRNYPSGQESTLPAGNYQVIIRTARNCPVDTVPVVILQQNTTGAPCDTAYVPTAFTPNNDGKNDLLRPVVNGGIVSFIFRVYNRYGQPVFTTTTAGTGWDGRLNNLPQPAGTYVWYLECIDNQQRKREFKGSVVLIR</sequence>
<dbReference type="STRING" id="413434.SAMN04488132_104188"/>
<dbReference type="SUPFAM" id="SSF63825">
    <property type="entry name" value="YWTD domain"/>
    <property type="match status" value="1"/>
</dbReference>